<dbReference type="Pfam" id="PF10263">
    <property type="entry name" value="SprT-like"/>
    <property type="match status" value="1"/>
</dbReference>
<gene>
    <name evidence="2" type="ORF">ACFQ39_08635</name>
</gene>
<evidence type="ECO:0000313" key="3">
    <source>
        <dbReference type="Proteomes" id="UP001597201"/>
    </source>
</evidence>
<evidence type="ECO:0000313" key="2">
    <source>
        <dbReference type="EMBL" id="MFD1315678.1"/>
    </source>
</evidence>
<dbReference type="EMBL" id="JBHTMY010000003">
    <property type="protein sequence ID" value="MFD1315678.1"/>
    <property type="molecule type" value="Genomic_DNA"/>
</dbReference>
<dbReference type="RefSeq" id="WP_377178078.1">
    <property type="nucleotide sequence ID" value="NZ_JBHTMY010000003.1"/>
</dbReference>
<reference evidence="3" key="1">
    <citation type="journal article" date="2019" name="Int. J. Syst. Evol. Microbiol.">
        <title>The Global Catalogue of Microorganisms (GCM) 10K type strain sequencing project: providing services to taxonomists for standard genome sequencing and annotation.</title>
        <authorList>
            <consortium name="The Broad Institute Genomics Platform"/>
            <consortium name="The Broad Institute Genome Sequencing Center for Infectious Disease"/>
            <person name="Wu L."/>
            <person name="Ma J."/>
        </authorList>
    </citation>
    <scope>NUCLEOTIDE SEQUENCE [LARGE SCALE GENOMIC DNA]</scope>
    <source>
        <strain evidence="3">CCUG 61485</strain>
    </source>
</reference>
<dbReference type="InterPro" id="IPR006640">
    <property type="entry name" value="SprT-like_domain"/>
</dbReference>
<proteinExistence type="predicted"/>
<sequence length="200" mass="23869">MEKRVEILAKYLPSAAVNMVDELFDIYHFHFVIVSKRKTKHGDFRRLRNGDYQITINNDLNKYRFLLTLIHEMAHLLTFKEKPKSKPHGIEWKTNFQRLMLPFLQPDIYPHDILIHLAKYLKNPKASTDADIQLSLSLKKYDDEKEGSYIHEIPTNATFFYRNVAYQKGNKRRTRFECVELKSKKKYLFHHNALVKIQES</sequence>
<organism evidence="2 3">
    <name type="scientific">Namhaeicola litoreus</name>
    <dbReference type="NCBI Taxonomy" id="1052145"/>
    <lineage>
        <taxon>Bacteria</taxon>
        <taxon>Pseudomonadati</taxon>
        <taxon>Bacteroidota</taxon>
        <taxon>Flavobacteriia</taxon>
        <taxon>Flavobacteriales</taxon>
        <taxon>Flavobacteriaceae</taxon>
        <taxon>Namhaeicola</taxon>
    </lineage>
</organism>
<comment type="caution">
    <text evidence="2">The sequence shown here is derived from an EMBL/GenBank/DDBJ whole genome shotgun (WGS) entry which is preliminary data.</text>
</comment>
<dbReference type="Proteomes" id="UP001597201">
    <property type="component" value="Unassembled WGS sequence"/>
</dbReference>
<feature type="domain" description="SprT-like" evidence="1">
    <location>
        <begin position="33"/>
        <end position="99"/>
    </location>
</feature>
<evidence type="ECO:0000259" key="1">
    <source>
        <dbReference type="Pfam" id="PF10263"/>
    </source>
</evidence>
<protein>
    <submittedName>
        <fullName evidence="2">SprT-like domain-containing protein</fullName>
    </submittedName>
</protein>
<keyword evidence="3" id="KW-1185">Reference proteome</keyword>
<name>A0ABW3Y2H4_9FLAO</name>
<accession>A0ABW3Y2H4</accession>